<protein>
    <recommendedName>
        <fullName evidence="8">Ribonuclease VapC</fullName>
        <shortName evidence="8">RNase VapC</shortName>
        <ecNumber evidence="8">3.1.-.-</ecNumber>
    </recommendedName>
    <alternativeName>
        <fullName evidence="8">Toxin VapC</fullName>
    </alternativeName>
</protein>
<dbReference type="SUPFAM" id="SSF88723">
    <property type="entry name" value="PIN domain-like"/>
    <property type="match status" value="1"/>
</dbReference>
<evidence type="ECO:0000256" key="2">
    <source>
        <dbReference type="ARBA" id="ARBA00022649"/>
    </source>
</evidence>
<evidence type="ECO:0000256" key="1">
    <source>
        <dbReference type="ARBA" id="ARBA00001946"/>
    </source>
</evidence>
<dbReference type="InterPro" id="IPR029060">
    <property type="entry name" value="PIN-like_dom_sf"/>
</dbReference>
<evidence type="ECO:0000256" key="6">
    <source>
        <dbReference type="ARBA" id="ARBA00022842"/>
    </source>
</evidence>
<evidence type="ECO:0000259" key="9">
    <source>
        <dbReference type="Pfam" id="PF01850"/>
    </source>
</evidence>
<dbReference type="EMBL" id="CP033230">
    <property type="protein sequence ID" value="AYO78155.1"/>
    <property type="molecule type" value="Genomic_DNA"/>
</dbReference>
<dbReference type="GO" id="GO:0000287">
    <property type="term" value="F:magnesium ion binding"/>
    <property type="evidence" value="ECO:0007669"/>
    <property type="project" value="UniProtKB-UniRule"/>
</dbReference>
<evidence type="ECO:0000313" key="15">
    <source>
        <dbReference type="Proteomes" id="UP000287401"/>
    </source>
</evidence>
<evidence type="ECO:0000313" key="13">
    <source>
        <dbReference type="Proteomes" id="UP000077262"/>
    </source>
</evidence>
<gene>
    <name evidence="8" type="primary">vapC</name>
    <name evidence="11" type="ORF">AX777_02625</name>
    <name evidence="12" type="ORF">DAH51_08025</name>
    <name evidence="10" type="ORF">EBF16_15450</name>
</gene>
<comment type="similarity">
    <text evidence="7 8">Belongs to the PINc/VapC protein family.</text>
</comment>
<feature type="binding site" evidence="8">
    <location>
        <position position="18"/>
    </location>
    <ligand>
        <name>Mg(2+)</name>
        <dbReference type="ChEBI" id="CHEBI:18420"/>
    </ligand>
</feature>
<keyword evidence="4 8" id="KW-0479">Metal-binding</keyword>
<dbReference type="EC" id="3.1.-.-" evidence="8"/>
<dbReference type="InterPro" id="IPR022907">
    <property type="entry name" value="VapC_family"/>
</dbReference>
<dbReference type="AlphaFoldDB" id="A0A177J501"/>
<reference evidence="12 15" key="2">
    <citation type="submission" date="2018-07" db="EMBL/GenBank/DDBJ databases">
        <title>Genomic and Epidemiologic Investigation of an Indolent Hospital Outbreak.</title>
        <authorList>
            <person name="Johnson R.C."/>
            <person name="Deming C."/>
            <person name="Conlan S."/>
            <person name="Zellmer C.J."/>
            <person name="Michelin A.V."/>
            <person name="Lee-Lin S."/>
            <person name="Thomas P.J."/>
            <person name="Park M."/>
            <person name="Weingarten R.A."/>
            <person name="Less J."/>
            <person name="Dekker J.P."/>
            <person name="Frank K.M."/>
            <person name="Musser K.A."/>
            <person name="Mcquiston J.R."/>
            <person name="Henderson D.K."/>
            <person name="Lau A.F."/>
            <person name="Palmore T.N."/>
            <person name="Segre J.A."/>
        </authorList>
    </citation>
    <scope>NUCLEOTIDE SEQUENCE [LARGE SCALE GENOMIC DNA]</scope>
    <source>
        <strain evidence="12 15">SK-NIH.Env6_1116</strain>
    </source>
</reference>
<evidence type="ECO:0000256" key="8">
    <source>
        <dbReference type="HAMAP-Rule" id="MF_00265"/>
    </source>
</evidence>
<evidence type="ECO:0000313" key="14">
    <source>
        <dbReference type="Proteomes" id="UP000280708"/>
    </source>
</evidence>
<evidence type="ECO:0000256" key="3">
    <source>
        <dbReference type="ARBA" id="ARBA00022722"/>
    </source>
</evidence>
<dbReference type="EMBL" id="QRAL01000006">
    <property type="protein sequence ID" value="RSU58175.1"/>
    <property type="molecule type" value="Genomic_DNA"/>
</dbReference>
<evidence type="ECO:0000313" key="12">
    <source>
        <dbReference type="EMBL" id="RSU58175.1"/>
    </source>
</evidence>
<dbReference type="PANTHER" id="PTHR33653">
    <property type="entry name" value="RIBONUCLEASE VAPC2"/>
    <property type="match status" value="1"/>
</dbReference>
<reference evidence="10 14" key="3">
    <citation type="submission" date="2018-10" db="EMBL/GenBank/DDBJ databases">
        <title>Characterization and genome analysis of a novel bacterium Sphingobium yanoikuyae SJTF8 capable of degrading PAHs.</title>
        <authorList>
            <person name="Yin C."/>
            <person name="Xiong W."/>
            <person name="Liang R."/>
        </authorList>
    </citation>
    <scope>NUCLEOTIDE SEQUENCE [LARGE SCALE GENOMIC DNA]</scope>
    <source>
        <strain evidence="10 14">SJTF8</strain>
    </source>
</reference>
<keyword evidence="5 8" id="KW-0378">Hydrolase</keyword>
<dbReference type="CDD" id="cd18736">
    <property type="entry name" value="PIN_CcVapC1-like"/>
    <property type="match status" value="1"/>
</dbReference>
<dbReference type="HAMAP" id="MF_00265">
    <property type="entry name" value="VapC_Nob1"/>
    <property type="match status" value="1"/>
</dbReference>
<feature type="domain" description="PIN" evidence="9">
    <location>
        <begin position="15"/>
        <end position="132"/>
    </location>
</feature>
<evidence type="ECO:0000256" key="7">
    <source>
        <dbReference type="ARBA" id="ARBA00038093"/>
    </source>
</evidence>
<dbReference type="InterPro" id="IPR002716">
    <property type="entry name" value="PIN_dom"/>
</dbReference>
<keyword evidence="8" id="KW-0800">Toxin</keyword>
<keyword evidence="6 8" id="KW-0460">Magnesium</keyword>
<dbReference type="GO" id="GO:0004540">
    <property type="term" value="F:RNA nuclease activity"/>
    <property type="evidence" value="ECO:0007669"/>
    <property type="project" value="InterPro"/>
</dbReference>
<evidence type="ECO:0000313" key="11">
    <source>
        <dbReference type="EMBL" id="OAH35335.1"/>
    </source>
</evidence>
<evidence type="ECO:0000313" key="10">
    <source>
        <dbReference type="EMBL" id="AYO78155.1"/>
    </source>
</evidence>
<name>A0A177J501_SPHYA</name>
<reference evidence="11 13" key="1">
    <citation type="submission" date="2016-02" db="EMBL/GenBank/DDBJ databases">
        <authorList>
            <person name="Wen L."/>
            <person name="He K."/>
            <person name="Yang H."/>
        </authorList>
    </citation>
    <scope>NUCLEOTIDE SEQUENCE [LARGE SCALE GENOMIC DNA]</scope>
    <source>
        <strain evidence="11 13">CD09_2</strain>
    </source>
</reference>
<dbReference type="Proteomes" id="UP000280708">
    <property type="component" value="Chromosome"/>
</dbReference>
<evidence type="ECO:0000256" key="4">
    <source>
        <dbReference type="ARBA" id="ARBA00022723"/>
    </source>
</evidence>
<keyword evidence="2 8" id="KW-1277">Toxin-antitoxin system</keyword>
<dbReference type="OrthoDB" id="9796690at2"/>
<organism evidence="11 13">
    <name type="scientific">Sphingobium yanoikuyae</name>
    <name type="common">Sphingomonas yanoikuyae</name>
    <dbReference type="NCBI Taxonomy" id="13690"/>
    <lineage>
        <taxon>Bacteria</taxon>
        <taxon>Pseudomonadati</taxon>
        <taxon>Pseudomonadota</taxon>
        <taxon>Alphaproteobacteria</taxon>
        <taxon>Sphingomonadales</taxon>
        <taxon>Sphingomonadaceae</taxon>
        <taxon>Sphingobium</taxon>
    </lineage>
</organism>
<comment type="function">
    <text evidence="8">Toxic component of a toxin-antitoxin (TA) system. An RNase.</text>
</comment>
<feature type="binding site" evidence="8">
    <location>
        <position position="106"/>
    </location>
    <ligand>
        <name>Mg(2+)</name>
        <dbReference type="ChEBI" id="CHEBI:18420"/>
    </ligand>
</feature>
<dbReference type="GO" id="GO:0016787">
    <property type="term" value="F:hydrolase activity"/>
    <property type="evidence" value="ECO:0007669"/>
    <property type="project" value="UniProtKB-KW"/>
</dbReference>
<proteinExistence type="inferred from homology"/>
<dbReference type="EMBL" id="LSTR01000101">
    <property type="protein sequence ID" value="OAH35335.1"/>
    <property type="molecule type" value="Genomic_DNA"/>
</dbReference>
<dbReference type="Gene3D" id="3.40.50.1010">
    <property type="entry name" value="5'-nuclease"/>
    <property type="match status" value="1"/>
</dbReference>
<comment type="cofactor">
    <cofactor evidence="1 8">
        <name>Mg(2+)</name>
        <dbReference type="ChEBI" id="CHEBI:18420"/>
    </cofactor>
</comment>
<sequence>MDRAGVVCGMTQVAYLLDTNVCIDFLLGRSARLAERMAAEFDRLSVSAVTAAELRVGNRGSSDPVGDLRRVDTFLALLNILPFDDAAARTYAEMVRLVGVRRRGFDRLIGAQAMASAMVLVTRNEKDFADIPGLTVEDWSA</sequence>
<dbReference type="Proteomes" id="UP000287401">
    <property type="component" value="Unassembled WGS sequence"/>
</dbReference>
<keyword evidence="3 8" id="KW-0540">Nuclease</keyword>
<evidence type="ECO:0000256" key="5">
    <source>
        <dbReference type="ARBA" id="ARBA00022801"/>
    </source>
</evidence>
<dbReference type="Proteomes" id="UP000077262">
    <property type="component" value="Unassembled WGS sequence"/>
</dbReference>
<dbReference type="PANTHER" id="PTHR33653:SF1">
    <property type="entry name" value="RIBONUCLEASE VAPC2"/>
    <property type="match status" value="1"/>
</dbReference>
<accession>A0A177J501</accession>
<dbReference type="GO" id="GO:0090729">
    <property type="term" value="F:toxin activity"/>
    <property type="evidence" value="ECO:0007669"/>
    <property type="project" value="UniProtKB-KW"/>
</dbReference>
<dbReference type="Pfam" id="PF01850">
    <property type="entry name" value="PIN"/>
    <property type="match status" value="1"/>
</dbReference>
<dbReference type="InterPro" id="IPR050556">
    <property type="entry name" value="Type_II_TA_system_RNase"/>
</dbReference>